<keyword evidence="2" id="KW-0732">Signal</keyword>
<accession>A0A2U8FI31</accession>
<proteinExistence type="predicted"/>
<dbReference type="EMBL" id="CP029206">
    <property type="protein sequence ID" value="AWI50649.1"/>
    <property type="molecule type" value="Genomic_DNA"/>
</dbReference>
<feature type="signal peptide" evidence="2">
    <location>
        <begin position="1"/>
        <end position="23"/>
    </location>
</feature>
<keyword evidence="1" id="KW-0472">Membrane</keyword>
<reference evidence="4" key="1">
    <citation type="submission" date="2018-05" db="EMBL/GenBank/DDBJ databases">
        <title>Complete genome sequence of Actinobacillus porcitonsillarum reference strain 9953L55 (CCUG 46996).</title>
        <authorList>
            <person name="Dona V."/>
            <person name="Perreten V."/>
        </authorList>
    </citation>
    <scope>NUCLEOTIDE SEQUENCE [LARGE SCALE GENOMIC DNA]</scope>
    <source>
        <strain evidence="4">9953L55</strain>
    </source>
</reference>
<keyword evidence="4" id="KW-1185">Reference proteome</keyword>
<keyword evidence="1" id="KW-0812">Transmembrane</keyword>
<evidence type="ECO:0000313" key="3">
    <source>
        <dbReference type="EMBL" id="AWI50649.1"/>
    </source>
</evidence>
<keyword evidence="1" id="KW-1133">Transmembrane helix</keyword>
<evidence type="ECO:0000256" key="2">
    <source>
        <dbReference type="SAM" id="SignalP"/>
    </source>
</evidence>
<evidence type="ECO:0008006" key="5">
    <source>
        <dbReference type="Google" id="ProtNLM"/>
    </source>
</evidence>
<organism evidence="3 4">
    <name type="scientific">Actinobacillus porcitonsillarum</name>
    <dbReference type="NCBI Taxonomy" id="189834"/>
    <lineage>
        <taxon>Bacteria</taxon>
        <taxon>Pseudomonadati</taxon>
        <taxon>Pseudomonadota</taxon>
        <taxon>Gammaproteobacteria</taxon>
        <taxon>Pasteurellales</taxon>
        <taxon>Pasteurellaceae</taxon>
        <taxon>Actinobacillus</taxon>
    </lineage>
</organism>
<dbReference type="Proteomes" id="UP000244920">
    <property type="component" value="Chromosome"/>
</dbReference>
<dbReference type="KEGG" id="apor:DDU33_03700"/>
<feature type="transmembrane region" description="Helical" evidence="1">
    <location>
        <begin position="229"/>
        <end position="249"/>
    </location>
</feature>
<evidence type="ECO:0000313" key="4">
    <source>
        <dbReference type="Proteomes" id="UP000244920"/>
    </source>
</evidence>
<feature type="chain" id="PRO_5015922696" description="Lipopolysaccharide biosynthesis protein WzzE" evidence="2">
    <location>
        <begin position="24"/>
        <end position="256"/>
    </location>
</feature>
<name>A0A2U8FI31_9PAST</name>
<gene>
    <name evidence="3" type="ORF">DDU33_03700</name>
</gene>
<sequence length="256" mass="28207">MFRKLFATILVTAVGAGVGFASAKFQPTQWQASAQFEQPRIAELGNYFSLFSTYHLISGDATAADMSKMEAKAAEASYAEFKKNIQSQEKLTQFLATSDIVKVQAKIEGLSDQAAAQQFSKHFQFVAGNNQPDVLTLNSFSTQEAEKLFGEYLRYVNTQTKDTLNNDLVAKWKSLFQQVKSAADAKLDVSWENKLKMMTSVQPLDDKLVAFHFVKVPAVTAAPKPYVEWALFGAGAGFILGLLLVLILGSSRKPQD</sequence>
<protein>
    <recommendedName>
        <fullName evidence="5">Lipopolysaccharide biosynthesis protein WzzE</fullName>
    </recommendedName>
</protein>
<dbReference type="SUPFAM" id="SSF160355">
    <property type="entry name" value="Bacterial polysaccharide co-polymerase-like"/>
    <property type="match status" value="1"/>
</dbReference>
<evidence type="ECO:0000256" key="1">
    <source>
        <dbReference type="SAM" id="Phobius"/>
    </source>
</evidence>
<dbReference type="RefSeq" id="WP_108923230.1">
    <property type="nucleotide sequence ID" value="NZ_CP029206.1"/>
</dbReference>
<dbReference type="Gene3D" id="3.30.1890.10">
    <property type="entry name" value="FepE-like"/>
    <property type="match status" value="1"/>
</dbReference>
<dbReference type="AlphaFoldDB" id="A0A2U8FI31"/>